<dbReference type="Pfam" id="PF00685">
    <property type="entry name" value="Sulfotransfer_1"/>
    <property type="match status" value="1"/>
</dbReference>
<dbReference type="PANTHER" id="PTHR11783">
    <property type="entry name" value="SULFOTRANSFERASE SULT"/>
    <property type="match status" value="1"/>
</dbReference>
<organism evidence="7">
    <name type="scientific">Sesamum radiatum</name>
    <name type="common">Black benniseed</name>
    <dbReference type="NCBI Taxonomy" id="300843"/>
    <lineage>
        <taxon>Eukaryota</taxon>
        <taxon>Viridiplantae</taxon>
        <taxon>Streptophyta</taxon>
        <taxon>Embryophyta</taxon>
        <taxon>Tracheophyta</taxon>
        <taxon>Spermatophyta</taxon>
        <taxon>Magnoliopsida</taxon>
        <taxon>eudicotyledons</taxon>
        <taxon>Gunneridae</taxon>
        <taxon>Pentapetalae</taxon>
        <taxon>asterids</taxon>
        <taxon>lamiids</taxon>
        <taxon>Lamiales</taxon>
        <taxon>Pedaliaceae</taxon>
        <taxon>Sesamum</taxon>
    </lineage>
</organism>
<evidence type="ECO:0000256" key="1">
    <source>
        <dbReference type="ARBA" id="ARBA00005771"/>
    </source>
</evidence>
<gene>
    <name evidence="7" type="ORF">Sradi_6788400</name>
</gene>
<evidence type="ECO:0000256" key="4">
    <source>
        <dbReference type="SAM" id="MobiDB-lite"/>
    </source>
</evidence>
<keyword evidence="2 3" id="KW-0808">Transferase</keyword>
<comment type="similarity">
    <text evidence="1 3">Belongs to the sulfotransferase 1 family.</text>
</comment>
<accession>A0AAW2JTA1</accession>
<dbReference type="Gene3D" id="3.40.50.300">
    <property type="entry name" value="P-loop containing nucleotide triphosphate hydrolases"/>
    <property type="match status" value="1"/>
</dbReference>
<dbReference type="EC" id="2.8.2.-" evidence="3"/>
<feature type="chain" id="PRO_5043621118" description="Sulfotransferase" evidence="5">
    <location>
        <begin position="19"/>
        <end position="106"/>
    </location>
</feature>
<dbReference type="AlphaFoldDB" id="A0AAW2JTA1"/>
<evidence type="ECO:0000256" key="2">
    <source>
        <dbReference type="ARBA" id="ARBA00022679"/>
    </source>
</evidence>
<feature type="domain" description="Sulfotransferase" evidence="6">
    <location>
        <begin position="26"/>
        <end position="100"/>
    </location>
</feature>
<evidence type="ECO:0000259" key="6">
    <source>
        <dbReference type="Pfam" id="PF00685"/>
    </source>
</evidence>
<feature type="region of interest" description="Disordered" evidence="4">
    <location>
        <begin position="85"/>
        <end position="106"/>
    </location>
</feature>
<protein>
    <recommendedName>
        <fullName evidence="3">Sulfotransferase</fullName>
        <ecNumber evidence="3">2.8.2.-</ecNumber>
    </recommendedName>
</protein>
<evidence type="ECO:0000313" key="7">
    <source>
        <dbReference type="EMBL" id="KAL0297363.1"/>
    </source>
</evidence>
<sequence length="106" mass="12120">MAKGFWLLQLLFRPMLSAHNNFRAKPTDVILSTMPKSGTTWLKALTFSISNRNVFPIDQTPLLTSTPHMLVPFLEFNVYCEQEDPDLENIPPSENFRNSHAFPNPS</sequence>
<evidence type="ECO:0000256" key="5">
    <source>
        <dbReference type="SAM" id="SignalP"/>
    </source>
</evidence>
<feature type="signal peptide" evidence="5">
    <location>
        <begin position="1"/>
        <end position="18"/>
    </location>
</feature>
<reference evidence="7" key="1">
    <citation type="submission" date="2020-06" db="EMBL/GenBank/DDBJ databases">
        <authorList>
            <person name="Li T."/>
            <person name="Hu X."/>
            <person name="Zhang T."/>
            <person name="Song X."/>
            <person name="Zhang H."/>
            <person name="Dai N."/>
            <person name="Sheng W."/>
            <person name="Hou X."/>
            <person name="Wei L."/>
        </authorList>
    </citation>
    <scope>NUCLEOTIDE SEQUENCE</scope>
    <source>
        <strain evidence="7">G02</strain>
        <tissue evidence="7">Leaf</tissue>
    </source>
</reference>
<dbReference type="EMBL" id="JACGWJ010000032">
    <property type="protein sequence ID" value="KAL0297363.1"/>
    <property type="molecule type" value="Genomic_DNA"/>
</dbReference>
<reference evidence="7" key="2">
    <citation type="journal article" date="2024" name="Plant">
        <title>Genomic evolution and insights into agronomic trait innovations of Sesamum species.</title>
        <authorList>
            <person name="Miao H."/>
            <person name="Wang L."/>
            <person name="Qu L."/>
            <person name="Liu H."/>
            <person name="Sun Y."/>
            <person name="Le M."/>
            <person name="Wang Q."/>
            <person name="Wei S."/>
            <person name="Zheng Y."/>
            <person name="Lin W."/>
            <person name="Duan Y."/>
            <person name="Cao H."/>
            <person name="Xiong S."/>
            <person name="Wang X."/>
            <person name="Wei L."/>
            <person name="Li C."/>
            <person name="Ma Q."/>
            <person name="Ju M."/>
            <person name="Zhao R."/>
            <person name="Li G."/>
            <person name="Mu C."/>
            <person name="Tian Q."/>
            <person name="Mei H."/>
            <person name="Zhang T."/>
            <person name="Gao T."/>
            <person name="Zhang H."/>
        </authorList>
    </citation>
    <scope>NUCLEOTIDE SEQUENCE</scope>
    <source>
        <strain evidence="7">G02</strain>
    </source>
</reference>
<dbReference type="GO" id="GO:0008146">
    <property type="term" value="F:sulfotransferase activity"/>
    <property type="evidence" value="ECO:0007669"/>
    <property type="project" value="InterPro"/>
</dbReference>
<keyword evidence="5" id="KW-0732">Signal</keyword>
<name>A0AAW2JTA1_SESRA</name>
<dbReference type="InterPro" id="IPR027417">
    <property type="entry name" value="P-loop_NTPase"/>
</dbReference>
<evidence type="ECO:0000256" key="3">
    <source>
        <dbReference type="RuleBase" id="RU361155"/>
    </source>
</evidence>
<dbReference type="InterPro" id="IPR000863">
    <property type="entry name" value="Sulfotransferase_dom"/>
</dbReference>
<dbReference type="SUPFAM" id="SSF52540">
    <property type="entry name" value="P-loop containing nucleoside triphosphate hydrolases"/>
    <property type="match status" value="1"/>
</dbReference>
<proteinExistence type="inferred from homology"/>
<comment type="caution">
    <text evidence="7">The sequence shown here is derived from an EMBL/GenBank/DDBJ whole genome shotgun (WGS) entry which is preliminary data.</text>
</comment>